<reference evidence="1 2" key="1">
    <citation type="journal article" date="2019" name="Emerg. Microbes Infect.">
        <title>Comprehensive subspecies identification of 175 nontuberculous mycobacteria species based on 7547 genomic profiles.</title>
        <authorList>
            <person name="Matsumoto Y."/>
            <person name="Kinjo T."/>
            <person name="Motooka D."/>
            <person name="Nabeya D."/>
            <person name="Jung N."/>
            <person name="Uechi K."/>
            <person name="Horii T."/>
            <person name="Iida T."/>
            <person name="Fujita J."/>
            <person name="Nakamura S."/>
        </authorList>
    </citation>
    <scope>NUCLEOTIDE SEQUENCE [LARGE SCALE GENOMIC DNA]</scope>
    <source>
        <strain evidence="1 2">JCM 14742</strain>
    </source>
</reference>
<dbReference type="PANTHER" id="PTHR47704:SF1">
    <property type="entry name" value="POTASSIUM TRANSPORTER KIMA"/>
    <property type="match status" value="1"/>
</dbReference>
<evidence type="ECO:0000313" key="1">
    <source>
        <dbReference type="EMBL" id="BBZ47640.1"/>
    </source>
</evidence>
<dbReference type="EMBL" id="AP022614">
    <property type="protein sequence ID" value="BBZ47640.1"/>
    <property type="molecule type" value="Genomic_DNA"/>
</dbReference>
<accession>A0A7I7Z0Y1</accession>
<dbReference type="InterPro" id="IPR053153">
    <property type="entry name" value="APC_K+_Transporter"/>
</dbReference>
<organism evidence="1 2">
    <name type="scientific">Mycobacterium parmense</name>
    <dbReference type="NCBI Taxonomy" id="185642"/>
    <lineage>
        <taxon>Bacteria</taxon>
        <taxon>Bacillati</taxon>
        <taxon>Actinomycetota</taxon>
        <taxon>Actinomycetes</taxon>
        <taxon>Mycobacteriales</taxon>
        <taxon>Mycobacteriaceae</taxon>
        <taxon>Mycobacterium</taxon>
        <taxon>Mycobacterium simiae complex</taxon>
    </lineage>
</organism>
<protein>
    <submittedName>
        <fullName evidence="1">Uncharacterized protein</fullName>
    </submittedName>
</protein>
<sequence>MTTSTGKQRIPATVGDIAKRVFLGKPLITENLTSEKLSNPVALGALSPDAISSTAYGPEQILIELLPQAGLAALARGRISDPGSRRSRPLHC</sequence>
<proteinExistence type="predicted"/>
<dbReference type="AlphaFoldDB" id="A0A7I7Z0Y1"/>
<keyword evidence="2" id="KW-1185">Reference proteome</keyword>
<dbReference type="PANTHER" id="PTHR47704">
    <property type="entry name" value="POTASSIUM TRANSPORTER KIMA"/>
    <property type="match status" value="1"/>
</dbReference>
<dbReference type="Proteomes" id="UP000467105">
    <property type="component" value="Chromosome"/>
</dbReference>
<evidence type="ECO:0000313" key="2">
    <source>
        <dbReference type="Proteomes" id="UP000467105"/>
    </source>
</evidence>
<gene>
    <name evidence="1" type="ORF">MPRM_49210</name>
</gene>
<name>A0A7I7Z0Y1_9MYCO</name>